<dbReference type="PIRSF" id="PIRSF000882">
    <property type="entry name" value="DSB_repair_MRE11"/>
    <property type="match status" value="1"/>
</dbReference>
<dbReference type="FunFam" id="3.60.21.10:FF:000011">
    <property type="entry name" value="Double-strand break repair protein"/>
    <property type="match status" value="1"/>
</dbReference>
<organism evidence="21 22">
    <name type="scientific">Puccinia sorghi</name>
    <dbReference type="NCBI Taxonomy" id="27349"/>
    <lineage>
        <taxon>Eukaryota</taxon>
        <taxon>Fungi</taxon>
        <taxon>Dikarya</taxon>
        <taxon>Basidiomycota</taxon>
        <taxon>Pucciniomycotina</taxon>
        <taxon>Pucciniomycetes</taxon>
        <taxon>Pucciniales</taxon>
        <taxon>Pucciniaceae</taxon>
        <taxon>Puccinia</taxon>
    </lineage>
</organism>
<comment type="similarity">
    <text evidence="4 16 18">Belongs to the MRE11/RAD32 family.</text>
</comment>
<dbReference type="InterPro" id="IPR003701">
    <property type="entry name" value="Mre11"/>
</dbReference>
<comment type="caution">
    <text evidence="21">The sequence shown here is derived from an EMBL/GenBank/DDBJ whole genome shotgun (WGS) entry which is preliminary data.</text>
</comment>
<evidence type="ECO:0000256" key="12">
    <source>
        <dbReference type="ARBA" id="ARBA00023204"/>
    </source>
</evidence>
<keyword evidence="22" id="KW-1185">Reference proteome</keyword>
<evidence type="ECO:0000256" key="3">
    <source>
        <dbReference type="ARBA" id="ARBA00004286"/>
    </source>
</evidence>
<dbReference type="Pfam" id="PF00149">
    <property type="entry name" value="Metallophos"/>
    <property type="match status" value="1"/>
</dbReference>
<protein>
    <recommendedName>
        <fullName evidence="16">Double-strand break repair protein</fullName>
    </recommendedName>
</protein>
<evidence type="ECO:0000256" key="14">
    <source>
        <dbReference type="ARBA" id="ARBA00023242"/>
    </source>
</evidence>
<feature type="region of interest" description="Disordered" evidence="19">
    <location>
        <begin position="757"/>
        <end position="783"/>
    </location>
</feature>
<dbReference type="InterPro" id="IPR007281">
    <property type="entry name" value="Mre11_DNA-bd"/>
</dbReference>
<dbReference type="GO" id="GO:0000014">
    <property type="term" value="F:single-stranded DNA endodeoxyribonuclease activity"/>
    <property type="evidence" value="ECO:0007669"/>
    <property type="project" value="TreeGrafter"/>
</dbReference>
<evidence type="ECO:0000256" key="18">
    <source>
        <dbReference type="RuleBase" id="RU003447"/>
    </source>
</evidence>
<dbReference type="Gene3D" id="3.30.110.110">
    <property type="entry name" value="Mre11, capping domain"/>
    <property type="match status" value="1"/>
</dbReference>
<dbReference type="InterPro" id="IPR029052">
    <property type="entry name" value="Metallo-depent_PP-like"/>
</dbReference>
<feature type="active site" description="Proton donor" evidence="17">
    <location>
        <position position="156"/>
    </location>
</feature>
<dbReference type="CDD" id="cd00840">
    <property type="entry name" value="MPP_Mre11_N"/>
    <property type="match status" value="1"/>
</dbReference>
<keyword evidence="6 16" id="KW-0540">Nuclease</keyword>
<feature type="region of interest" description="Disordered" evidence="19">
    <location>
        <begin position="1"/>
        <end position="31"/>
    </location>
</feature>
<dbReference type="InterPro" id="IPR041796">
    <property type="entry name" value="Mre11_N"/>
</dbReference>
<feature type="domain" description="Mre11 DNA-binding" evidence="20">
    <location>
        <begin position="335"/>
        <end position="513"/>
    </location>
</feature>
<name>A0A0L6VQW3_9BASI</name>
<feature type="region of interest" description="Disordered" evidence="19">
    <location>
        <begin position="537"/>
        <end position="564"/>
    </location>
</feature>
<evidence type="ECO:0000256" key="8">
    <source>
        <dbReference type="ARBA" id="ARBA00022759"/>
    </source>
</evidence>
<evidence type="ECO:0000256" key="11">
    <source>
        <dbReference type="ARBA" id="ARBA00022839"/>
    </source>
</evidence>
<keyword evidence="12 16" id="KW-0234">DNA repair</keyword>
<comment type="cofactor">
    <cofactor evidence="1 16">
        <name>Mn(2+)</name>
        <dbReference type="ChEBI" id="CHEBI:29035"/>
    </cofactor>
</comment>
<evidence type="ECO:0000256" key="13">
    <source>
        <dbReference type="ARBA" id="ARBA00023211"/>
    </source>
</evidence>
<dbReference type="OrthoDB" id="30417at2759"/>
<dbReference type="GO" id="GO:0030145">
    <property type="term" value="F:manganese ion binding"/>
    <property type="evidence" value="ECO:0007669"/>
    <property type="project" value="UniProtKB-UniRule"/>
</dbReference>
<dbReference type="GO" id="GO:0035861">
    <property type="term" value="C:site of double-strand break"/>
    <property type="evidence" value="ECO:0007669"/>
    <property type="project" value="TreeGrafter"/>
</dbReference>
<evidence type="ECO:0000256" key="16">
    <source>
        <dbReference type="PIRNR" id="PIRNR000882"/>
    </source>
</evidence>
<dbReference type="GO" id="GO:0006303">
    <property type="term" value="P:double-strand break repair via nonhomologous end joining"/>
    <property type="evidence" value="ECO:0007669"/>
    <property type="project" value="TreeGrafter"/>
</dbReference>
<dbReference type="Gene3D" id="3.60.21.10">
    <property type="match status" value="1"/>
</dbReference>
<evidence type="ECO:0000256" key="17">
    <source>
        <dbReference type="PIRSR" id="PIRSR000882-1"/>
    </source>
</evidence>
<evidence type="ECO:0000259" key="20">
    <source>
        <dbReference type="SMART" id="SM01347"/>
    </source>
</evidence>
<evidence type="ECO:0000256" key="19">
    <source>
        <dbReference type="SAM" id="MobiDB-lite"/>
    </source>
</evidence>
<evidence type="ECO:0000256" key="2">
    <source>
        <dbReference type="ARBA" id="ARBA00004123"/>
    </source>
</evidence>
<feature type="compositionally biased region" description="Polar residues" evidence="19">
    <location>
        <begin position="9"/>
        <end position="31"/>
    </location>
</feature>
<dbReference type="InterPro" id="IPR004843">
    <property type="entry name" value="Calcineurin-like_PHP"/>
</dbReference>
<keyword evidence="11 16" id="KW-0269">Exonuclease</keyword>
<dbReference type="AlphaFoldDB" id="A0A0L6VQW3"/>
<accession>A0A0L6VQW3</accession>
<keyword evidence="10 16" id="KW-0378">Hydrolase</keyword>
<dbReference type="NCBIfam" id="TIGR00583">
    <property type="entry name" value="mre11"/>
    <property type="match status" value="1"/>
</dbReference>
<keyword evidence="9 16" id="KW-0227">DNA damage</keyword>
<evidence type="ECO:0000256" key="4">
    <source>
        <dbReference type="ARBA" id="ARBA00009028"/>
    </source>
</evidence>
<comment type="subcellular location">
    <subcellularLocation>
        <location evidence="3">Chromosome</location>
    </subcellularLocation>
    <subcellularLocation>
        <location evidence="2 16">Nucleus</location>
    </subcellularLocation>
</comment>
<dbReference type="SMART" id="SM01347">
    <property type="entry name" value="Mre11_DNA_bind"/>
    <property type="match status" value="1"/>
</dbReference>
<evidence type="ECO:0000256" key="10">
    <source>
        <dbReference type="ARBA" id="ARBA00022801"/>
    </source>
</evidence>
<dbReference type="GO" id="GO:0042138">
    <property type="term" value="P:meiotic DNA double-strand break formation"/>
    <property type="evidence" value="ECO:0007669"/>
    <property type="project" value="TreeGrafter"/>
</dbReference>
<keyword evidence="15 16" id="KW-0469">Meiosis</keyword>
<evidence type="ECO:0000256" key="1">
    <source>
        <dbReference type="ARBA" id="ARBA00001936"/>
    </source>
</evidence>
<dbReference type="GO" id="GO:0031573">
    <property type="term" value="P:mitotic intra-S DNA damage checkpoint signaling"/>
    <property type="evidence" value="ECO:0007669"/>
    <property type="project" value="TreeGrafter"/>
</dbReference>
<dbReference type="VEuPathDB" id="FungiDB:VP01_1197g2"/>
<evidence type="ECO:0000256" key="15">
    <source>
        <dbReference type="ARBA" id="ARBA00023254"/>
    </source>
</evidence>
<dbReference type="InterPro" id="IPR038487">
    <property type="entry name" value="Mre11_capping_dom"/>
</dbReference>
<reference evidence="21 22" key="1">
    <citation type="submission" date="2015-08" db="EMBL/GenBank/DDBJ databases">
        <title>Next Generation Sequencing and Analysis of the Genome of Puccinia sorghi L Schw, the Causal Agent of Maize Common Rust.</title>
        <authorList>
            <person name="Rochi L."/>
            <person name="Burguener G."/>
            <person name="Darino M."/>
            <person name="Turjanski A."/>
            <person name="Kreff E."/>
            <person name="Dieguez M.J."/>
            <person name="Sacco F."/>
        </authorList>
    </citation>
    <scope>NUCLEOTIDE SEQUENCE [LARGE SCALE GENOMIC DNA]</scope>
    <source>
        <strain evidence="21 22">RO10H11247</strain>
    </source>
</reference>
<dbReference type="STRING" id="27349.A0A0L6VQW3"/>
<keyword evidence="14 16" id="KW-0539">Nucleus</keyword>
<dbReference type="GO" id="GO:0008296">
    <property type="term" value="F:3'-5'-DNA exonuclease activity"/>
    <property type="evidence" value="ECO:0007669"/>
    <property type="project" value="InterPro"/>
</dbReference>
<comment type="function">
    <text evidence="16">Core component of the MRN complex, which plays a central role in double-strand break (DSB) repair, DNA recombination, maintenance of telomere integrity and meiosis. The MRN complex is involved in the repair of DNA double-strand breaks (DSBs) via homologous recombination (HR), an error-free mechanism which primarily occurs during S and G2 phases. The complex (1) mediates the end resection of damaged DNA, which generates proper single-stranded DNA, a key initial steps in HR, and is (2) required for the recruitment of other repair factors and efficient activation of ATM and ATR upon DNA damage. Within the MRN complex, MRE11 possesses both single-strand endonuclease activity and double-strand-specific 3'-5' exonuclease activity. MRE11 first endonucleolytically cleaves the 5' strand at DNA DSB ends to prevent non-homologous end joining (NHEJ) and licence HR. It then generates a single-stranded DNA gap via 3' to 5' exonucleolytic degradation, which is required for single-strand invasion and recombination.</text>
</comment>
<keyword evidence="5" id="KW-0158">Chromosome</keyword>
<evidence type="ECO:0000313" key="21">
    <source>
        <dbReference type="EMBL" id="KNZ63022.1"/>
    </source>
</evidence>
<sequence length="783" mass="87871">MSEEEESSLSRTPNATNQPHPSLTTPSIANRDNDNCTSIKILVATDNHIGYAESDPIRGQDSINTFREILQLAVEHEVDMLLLAGDLFHENRPSRASLYSTIASLREYCFNNNPVRIELVGDSGIGIPRNFNFPPVNYEDPNINVGLPVFSIHGNHDDPQGMGPEGALCALDVLSASGLINYFGRQELPGSSQNDEEAAEQGLHIQPVLLQKGSTRLALYGIGNIRDERFNYEMRSNRIRMSRPAEFRDKWFNLMLVHQNRVAHGPKNSVPEDGFGDDIDLVIWGHEHDCLITPQEVPGKGYFISQPGSSVATSLAKGEAMKKHVAILEVQDRDFSMVPIPLKTVRPFIFEEIILAEDEEDKKLKLDDKPKIVRYLKSLVEELIERAKNEWDDQHLDDPDPPPMMLPLIRLRVEYTRPDGQSIYDVGNPQRFGQDFMGKVANPKDLVQFYRRKKIGTRKPKNDIDLPEEDSIQDSQGVLSEKVQVATLVHQYLEAQSLGVLAENGMQRAVTLFVEKDDKDAIKEFYHNALKSIQARVKGTEADGGGSSRQERNPESEEEELLEEFTKAKESYADEWEKNQNNEHAAQKVWPNLSDKGKAARKTRRNDDDSDDSDFGKMSDVQYVRGSDDDNSRNQSDSDGSMQASVAPKKRAPAKAAPTKKAPAKKASVVLIELSEVRRQLRHLLSVRRQPLNPPRHPVATGLVAPRRRWISLNKPRHGAQVNERERTGTCIMISGTSIRGLFACFFGSTTTLQSQTQTLPDDSDDSIEVCTQRKAAASRSRR</sequence>
<keyword evidence="7" id="KW-0479">Metal-binding</keyword>
<feature type="region of interest" description="Disordered" evidence="19">
    <location>
        <begin position="578"/>
        <end position="666"/>
    </location>
</feature>
<dbReference type="GO" id="GO:0000724">
    <property type="term" value="P:double-strand break repair via homologous recombination"/>
    <property type="evidence" value="ECO:0007669"/>
    <property type="project" value="TreeGrafter"/>
</dbReference>
<evidence type="ECO:0000256" key="5">
    <source>
        <dbReference type="ARBA" id="ARBA00022454"/>
    </source>
</evidence>
<dbReference type="GO" id="GO:0007095">
    <property type="term" value="P:mitotic G2 DNA damage checkpoint signaling"/>
    <property type="evidence" value="ECO:0007669"/>
    <property type="project" value="TreeGrafter"/>
</dbReference>
<dbReference type="GO" id="GO:0097552">
    <property type="term" value="P:mitochondrial double-strand break repair via homologous recombination"/>
    <property type="evidence" value="ECO:0007669"/>
    <property type="project" value="TreeGrafter"/>
</dbReference>
<gene>
    <name evidence="21" type="ORF">VP01_1197g2</name>
</gene>
<dbReference type="PANTHER" id="PTHR10139">
    <property type="entry name" value="DOUBLE-STRAND BREAK REPAIR PROTEIN MRE11"/>
    <property type="match status" value="1"/>
</dbReference>
<keyword evidence="8 16" id="KW-0255">Endonuclease</keyword>
<dbReference type="GO" id="GO:0000723">
    <property type="term" value="P:telomere maintenance"/>
    <property type="evidence" value="ECO:0007669"/>
    <property type="project" value="TreeGrafter"/>
</dbReference>
<keyword evidence="13 16" id="KW-0464">Manganese</keyword>
<dbReference type="Pfam" id="PF04152">
    <property type="entry name" value="Mre11_DNA_bind"/>
    <property type="match status" value="1"/>
</dbReference>
<dbReference type="PANTHER" id="PTHR10139:SF1">
    <property type="entry name" value="DOUBLE-STRAND BREAK REPAIR PROTEIN MRE11"/>
    <property type="match status" value="1"/>
</dbReference>
<feature type="compositionally biased region" description="Low complexity" evidence="19">
    <location>
        <begin position="654"/>
        <end position="666"/>
    </location>
</feature>
<proteinExistence type="inferred from homology"/>
<evidence type="ECO:0000256" key="6">
    <source>
        <dbReference type="ARBA" id="ARBA00022722"/>
    </source>
</evidence>
<dbReference type="SUPFAM" id="SSF56300">
    <property type="entry name" value="Metallo-dependent phosphatases"/>
    <property type="match status" value="1"/>
</dbReference>
<evidence type="ECO:0000313" key="22">
    <source>
        <dbReference type="Proteomes" id="UP000037035"/>
    </source>
</evidence>
<evidence type="ECO:0000256" key="7">
    <source>
        <dbReference type="ARBA" id="ARBA00022723"/>
    </source>
</evidence>
<dbReference type="Proteomes" id="UP000037035">
    <property type="component" value="Unassembled WGS sequence"/>
</dbReference>
<dbReference type="GO" id="GO:0030870">
    <property type="term" value="C:Mre11 complex"/>
    <property type="evidence" value="ECO:0007669"/>
    <property type="project" value="UniProtKB-UniRule"/>
</dbReference>
<dbReference type="EMBL" id="LAVV01002198">
    <property type="protein sequence ID" value="KNZ63022.1"/>
    <property type="molecule type" value="Genomic_DNA"/>
</dbReference>
<evidence type="ECO:0000256" key="9">
    <source>
        <dbReference type="ARBA" id="ARBA00022763"/>
    </source>
</evidence>